<dbReference type="InterPro" id="IPR004839">
    <property type="entry name" value="Aminotransferase_I/II_large"/>
</dbReference>
<dbReference type="RefSeq" id="WP_122405268.1">
    <property type="nucleotide sequence ID" value="NZ_LS398110.1"/>
</dbReference>
<dbReference type="InterPro" id="IPR015424">
    <property type="entry name" value="PyrdxlP-dep_Trfase"/>
</dbReference>
<evidence type="ECO:0000313" key="3">
    <source>
        <dbReference type="Proteomes" id="UP000246085"/>
    </source>
</evidence>
<protein>
    <recommendedName>
        <fullName evidence="1">Aminotransferase class I/classII large domain-containing protein</fullName>
    </recommendedName>
</protein>
<dbReference type="GO" id="GO:0047536">
    <property type="term" value="F:2-aminoadipate transaminase activity"/>
    <property type="evidence" value="ECO:0007669"/>
    <property type="project" value="TreeGrafter"/>
</dbReference>
<dbReference type="Pfam" id="PF00155">
    <property type="entry name" value="Aminotran_1_2"/>
    <property type="match status" value="1"/>
</dbReference>
<dbReference type="EMBL" id="LS398110">
    <property type="protein sequence ID" value="SPP98073.1"/>
    <property type="molecule type" value="Genomic_DNA"/>
</dbReference>
<dbReference type="SUPFAM" id="SSF53383">
    <property type="entry name" value="PLP-dependent transferases"/>
    <property type="match status" value="1"/>
</dbReference>
<dbReference type="InterPro" id="IPR015421">
    <property type="entry name" value="PyrdxlP-dep_Trfase_major"/>
</dbReference>
<feature type="domain" description="Aminotransferase class I/classII large" evidence="1">
    <location>
        <begin position="25"/>
        <end position="370"/>
    </location>
</feature>
<proteinExistence type="predicted"/>
<reference evidence="2 3" key="1">
    <citation type="submission" date="2018-03" db="EMBL/GenBank/DDBJ databases">
        <authorList>
            <person name="Gully D."/>
        </authorList>
    </citation>
    <scope>NUCLEOTIDE SEQUENCE [LARGE SCALE GENOMIC DNA]</scope>
    <source>
        <strain evidence="2">ORS3257</strain>
    </source>
</reference>
<sequence>MRSHASYRSSIAQHFAPFNYSGIKHVINFSYGAPDPATFVELAWPDAFNQNTGVAAADLMQYTDAMGLPELVTKLALRYNVRHDQVIVTGGASEAIQLLIEAWINPGDVILTEDPSYLGALRTFSVLGATVLQLGMSAEGVDLNELKEVLQTSSRVKLFYTSPAFHNPTGRELSRTHMAEVAALLAHHGLPLIQDLVYAELSYNGAVDWLAPGGNVINIHSMSNIAAPGLRVGCVLAESDIIARLARLKCDGGVSPIISNIVLGLLQSGALDAHISRLRQHYRAKRDTMHTLLRRSCICEPGYVVPSGGFSFWVRLAANTDIQTFIEAARREHDVHLIHGRSYGPGSGHHVRLCFSYLPTAAIEQGLSRLNDLHAKLHSHSGPRTRKLEDLNSDIGAFSV</sequence>
<accession>A0A2U3Q9J7</accession>
<name>A0A2U3Q9J7_9BRAD</name>
<dbReference type="Gene3D" id="3.90.1150.10">
    <property type="entry name" value="Aspartate Aminotransferase, domain 1"/>
    <property type="match status" value="1"/>
</dbReference>
<dbReference type="Gene3D" id="3.40.640.10">
    <property type="entry name" value="Type I PLP-dependent aspartate aminotransferase-like (Major domain)"/>
    <property type="match status" value="1"/>
</dbReference>
<dbReference type="KEGG" id="bvz:BRAD3257_7315"/>
<dbReference type="CDD" id="cd00609">
    <property type="entry name" value="AAT_like"/>
    <property type="match status" value="1"/>
</dbReference>
<dbReference type="AlphaFoldDB" id="A0A2U3Q9J7"/>
<organism evidence="2 3">
    <name type="scientific">Bradyrhizobium vignae</name>
    <dbReference type="NCBI Taxonomy" id="1549949"/>
    <lineage>
        <taxon>Bacteria</taxon>
        <taxon>Pseudomonadati</taxon>
        <taxon>Pseudomonadota</taxon>
        <taxon>Alphaproteobacteria</taxon>
        <taxon>Hyphomicrobiales</taxon>
        <taxon>Nitrobacteraceae</taxon>
        <taxon>Bradyrhizobium</taxon>
    </lineage>
</organism>
<evidence type="ECO:0000259" key="1">
    <source>
        <dbReference type="Pfam" id="PF00155"/>
    </source>
</evidence>
<dbReference type="InterPro" id="IPR015422">
    <property type="entry name" value="PyrdxlP-dep_Trfase_small"/>
</dbReference>
<dbReference type="GO" id="GO:0030170">
    <property type="term" value="F:pyridoxal phosphate binding"/>
    <property type="evidence" value="ECO:0007669"/>
    <property type="project" value="InterPro"/>
</dbReference>
<dbReference type="PANTHER" id="PTHR42858:SF1">
    <property type="entry name" value="LD15494P"/>
    <property type="match status" value="1"/>
</dbReference>
<evidence type="ECO:0000313" key="2">
    <source>
        <dbReference type="EMBL" id="SPP98073.1"/>
    </source>
</evidence>
<gene>
    <name evidence="2" type="ORF">BRAD3257_7315</name>
</gene>
<dbReference type="Proteomes" id="UP000246085">
    <property type="component" value="Chromosome BRAD3257"/>
</dbReference>
<dbReference type="PANTHER" id="PTHR42858">
    <property type="entry name" value="AMINOTRANSFERASE"/>
    <property type="match status" value="1"/>
</dbReference>